<dbReference type="OrthoDB" id="5101596at2759"/>
<reference evidence="2" key="1">
    <citation type="submission" date="2016-09" db="EMBL/GenBank/DDBJ databases">
        <authorList>
            <person name="Guldener U."/>
        </authorList>
    </citation>
    <scope>NUCLEOTIDE SEQUENCE [LARGE SCALE GENOMIC DNA]</scope>
    <source>
        <strain evidence="2">V64-1</strain>
    </source>
</reference>
<protein>
    <submittedName>
        <fullName evidence="1">Uncharacterized protein</fullName>
    </submittedName>
</protein>
<proteinExistence type="predicted"/>
<accession>A0A2H3SPD7</accession>
<dbReference type="VEuPathDB" id="FungiDB:FOC4_g10001248"/>
<name>A0A2H3SPD7_FUSOX</name>
<dbReference type="VEuPathDB" id="FungiDB:FOXG_04780"/>
<dbReference type="VEuPathDB" id="FungiDB:FOMG_06075"/>
<organism evidence="1 2">
    <name type="scientific">Fusarium oxysporum</name>
    <name type="common">Fusarium vascular wilt</name>
    <dbReference type="NCBI Taxonomy" id="5507"/>
    <lineage>
        <taxon>Eukaryota</taxon>
        <taxon>Fungi</taxon>
        <taxon>Dikarya</taxon>
        <taxon>Ascomycota</taxon>
        <taxon>Pezizomycotina</taxon>
        <taxon>Sordariomycetes</taxon>
        <taxon>Hypocreomycetidae</taxon>
        <taxon>Hypocreales</taxon>
        <taxon>Nectriaceae</taxon>
        <taxon>Fusarium</taxon>
        <taxon>Fusarium oxysporum species complex</taxon>
    </lineage>
</organism>
<sequence>MADPAQQAHIQNAKEQLKAAYSHAVSAKESAESQFKQQQDAGIADDQDFTNWSLQNAPAYYAALQQYKYAKAGYDAALQNGDREAFSAWDKKYKDAVLANNPAKPDYDALVEP</sequence>
<dbReference type="Proteomes" id="UP000219369">
    <property type="component" value="Unassembled WGS sequence"/>
</dbReference>
<dbReference type="VEuPathDB" id="FungiDB:FOZG_10465"/>
<dbReference type="EMBL" id="FMJY01000001">
    <property type="protein sequence ID" value="SCO78338.1"/>
    <property type="molecule type" value="Genomic_DNA"/>
</dbReference>
<dbReference type="VEuPathDB" id="FungiDB:FOC1_g10003792"/>
<dbReference type="AlphaFoldDB" id="A0A2H3SPD7"/>
<evidence type="ECO:0000313" key="2">
    <source>
        <dbReference type="Proteomes" id="UP000219369"/>
    </source>
</evidence>
<gene>
    <name evidence="1" type="ORF">FRV6_02551</name>
</gene>
<evidence type="ECO:0000313" key="1">
    <source>
        <dbReference type="EMBL" id="SCO78338.1"/>
    </source>
</evidence>
<dbReference type="VEuPathDB" id="FungiDB:FOIG_14932"/>